<dbReference type="PROSITE" id="PS00211">
    <property type="entry name" value="ABC_TRANSPORTER_1"/>
    <property type="match status" value="1"/>
</dbReference>
<dbReference type="RefSeq" id="WP_115570236.1">
    <property type="nucleotide sequence ID" value="NZ_NXLT01000001.1"/>
</dbReference>
<sequence>MIVLRAKNLCHSFDSLIYEGLDLVVNEREKIAIVGVSGSGKSTILNNLCTMLPPTNGEVDILQFQNIYTLNNQELLHIRRYELGIIFQAHYLFRGFNVAENLELASIVSNQPMDMELLERFEIAHTLKQHIGELSGGQQQRLSIARVLSKKPKIIFADEPTGNLDSRTAHKVMKCIFEYVEKQNAALIIATHDRQIAQMCDKVFMLEDQRLREISL</sequence>
<evidence type="ECO:0000256" key="1">
    <source>
        <dbReference type="ARBA" id="ARBA00022741"/>
    </source>
</evidence>
<reference evidence="4 5" key="1">
    <citation type="submission" date="2018-04" db="EMBL/GenBank/DDBJ databases">
        <title>Novel Campyloabacter and Helicobacter Species and Strains.</title>
        <authorList>
            <person name="Mannion A.J."/>
            <person name="Shen Z."/>
            <person name="Fox J.G."/>
        </authorList>
    </citation>
    <scope>NUCLEOTIDE SEQUENCE [LARGE SCALE GENOMIC DNA]</scope>
    <source>
        <strain evidence="4 5">MIT 12-6600</strain>
    </source>
</reference>
<evidence type="ECO:0000256" key="2">
    <source>
        <dbReference type="ARBA" id="ARBA00022840"/>
    </source>
</evidence>
<protein>
    <submittedName>
        <fullName evidence="4">ABC transporter ATP-binding protein</fullName>
    </submittedName>
</protein>
<dbReference type="EMBL" id="NXLT01000001">
    <property type="protein sequence ID" value="RDU68273.1"/>
    <property type="molecule type" value="Genomic_DNA"/>
</dbReference>
<keyword evidence="5" id="KW-1185">Reference proteome</keyword>
<keyword evidence="1" id="KW-0547">Nucleotide-binding</keyword>
<accession>A0A3D8ITC2</accession>
<dbReference type="AlphaFoldDB" id="A0A3D8ITC2"/>
<comment type="caution">
    <text evidence="4">The sequence shown here is derived from an EMBL/GenBank/DDBJ whole genome shotgun (WGS) entry which is preliminary data.</text>
</comment>
<dbReference type="PROSITE" id="PS50893">
    <property type="entry name" value="ABC_TRANSPORTER_2"/>
    <property type="match status" value="1"/>
</dbReference>
<evidence type="ECO:0000259" key="3">
    <source>
        <dbReference type="PROSITE" id="PS50893"/>
    </source>
</evidence>
<dbReference type="PANTHER" id="PTHR42798:SF2">
    <property type="entry name" value="ABC TRANSPORTER ATP-BINDING PROTEIN MG467-RELATED"/>
    <property type="match status" value="1"/>
</dbReference>
<feature type="domain" description="ABC transporter" evidence="3">
    <location>
        <begin position="4"/>
        <end position="216"/>
    </location>
</feature>
<keyword evidence="2 4" id="KW-0067">ATP-binding</keyword>
<proteinExistence type="predicted"/>
<dbReference type="PANTHER" id="PTHR42798">
    <property type="entry name" value="LIPOPROTEIN-RELEASING SYSTEM ATP-BINDING PROTEIN LOLD"/>
    <property type="match status" value="1"/>
</dbReference>
<dbReference type="InterPro" id="IPR003593">
    <property type="entry name" value="AAA+_ATPase"/>
</dbReference>
<name>A0A3D8ITC2_9HELI</name>
<organism evidence="4 5">
    <name type="scientific">Helicobacter equorum</name>
    <dbReference type="NCBI Taxonomy" id="361872"/>
    <lineage>
        <taxon>Bacteria</taxon>
        <taxon>Pseudomonadati</taxon>
        <taxon>Campylobacterota</taxon>
        <taxon>Epsilonproteobacteria</taxon>
        <taxon>Campylobacterales</taxon>
        <taxon>Helicobacteraceae</taxon>
        <taxon>Helicobacter</taxon>
    </lineage>
</organism>
<evidence type="ECO:0000313" key="4">
    <source>
        <dbReference type="EMBL" id="RDU68273.1"/>
    </source>
</evidence>
<dbReference type="GO" id="GO:0016887">
    <property type="term" value="F:ATP hydrolysis activity"/>
    <property type="evidence" value="ECO:0007669"/>
    <property type="project" value="InterPro"/>
</dbReference>
<dbReference type="GO" id="GO:0005524">
    <property type="term" value="F:ATP binding"/>
    <property type="evidence" value="ECO:0007669"/>
    <property type="project" value="UniProtKB-KW"/>
</dbReference>
<dbReference type="Pfam" id="PF00005">
    <property type="entry name" value="ABC_tran"/>
    <property type="match status" value="1"/>
</dbReference>
<dbReference type="SUPFAM" id="SSF52540">
    <property type="entry name" value="P-loop containing nucleoside triphosphate hydrolases"/>
    <property type="match status" value="1"/>
</dbReference>
<dbReference type="Gene3D" id="3.40.50.300">
    <property type="entry name" value="P-loop containing nucleotide triphosphate hydrolases"/>
    <property type="match status" value="1"/>
</dbReference>
<dbReference type="SMART" id="SM00382">
    <property type="entry name" value="AAA"/>
    <property type="match status" value="1"/>
</dbReference>
<gene>
    <name evidence="4" type="ORF">CQA54_00175</name>
</gene>
<dbReference type="OrthoDB" id="9814623at2"/>
<dbReference type="InterPro" id="IPR003439">
    <property type="entry name" value="ABC_transporter-like_ATP-bd"/>
</dbReference>
<evidence type="ECO:0000313" key="5">
    <source>
        <dbReference type="Proteomes" id="UP000256514"/>
    </source>
</evidence>
<dbReference type="InterPro" id="IPR027417">
    <property type="entry name" value="P-loop_NTPase"/>
</dbReference>
<dbReference type="Proteomes" id="UP000256514">
    <property type="component" value="Unassembled WGS sequence"/>
</dbReference>
<dbReference type="InterPro" id="IPR017871">
    <property type="entry name" value="ABC_transporter-like_CS"/>
</dbReference>